<evidence type="ECO:0000313" key="21">
    <source>
        <dbReference type="Proteomes" id="UP000032668"/>
    </source>
</evidence>
<dbReference type="PROSITE" id="PS01315">
    <property type="entry name" value="CDS"/>
    <property type="match status" value="1"/>
</dbReference>
<keyword evidence="11 18" id="KW-0812">Transmembrane</keyword>
<keyword evidence="9" id="KW-0444">Lipid biosynthesis</keyword>
<evidence type="ECO:0000256" key="6">
    <source>
        <dbReference type="ARBA" id="ARBA00012487"/>
    </source>
</evidence>
<feature type="transmembrane region" description="Helical" evidence="19">
    <location>
        <begin position="134"/>
        <end position="154"/>
    </location>
</feature>
<evidence type="ECO:0000256" key="16">
    <source>
        <dbReference type="ARBA" id="ARBA00023209"/>
    </source>
</evidence>
<dbReference type="GO" id="GO:0004605">
    <property type="term" value="F:phosphatidate cytidylyltransferase activity"/>
    <property type="evidence" value="ECO:0007669"/>
    <property type="project" value="UniProtKB-EC"/>
</dbReference>
<sequence>MPALSEVMDPKPAKSRWSDFYVRTASALVLGPLALFCLWRGGLAWDLFIGVGMVGLGHEWARLAGRKQAWPLAGVLLLIWGITLCLGFSAGIQAVVFFALTSWRVFGRFAAAGVPYAGLGGISLLWLRHRPETGLVDTTFLILVIWGTDIGAYLVGRLIGGPKLAPRISPGKTWSGALGGLLISACCGAALALATQGAPAHAFVAGLILSFVAQFGDLLESAIKRKVGVKDSGRTIPGHGGLFDRLDGFLTAAPLAALLAACMQGGMALWG</sequence>
<evidence type="ECO:0000256" key="13">
    <source>
        <dbReference type="ARBA" id="ARBA00022989"/>
    </source>
</evidence>
<feature type="transmembrane region" description="Helical" evidence="19">
    <location>
        <begin position="249"/>
        <end position="270"/>
    </location>
</feature>
<dbReference type="InterPro" id="IPR000374">
    <property type="entry name" value="PC_trans"/>
</dbReference>
<keyword evidence="12 18" id="KW-0548">Nucleotidyltransferase</keyword>
<comment type="pathway">
    <text evidence="4">Lipid metabolism.</text>
</comment>
<dbReference type="AlphaFoldDB" id="A0A0D6PC53"/>
<keyword evidence="14" id="KW-0443">Lipid metabolism</keyword>
<evidence type="ECO:0000256" key="18">
    <source>
        <dbReference type="RuleBase" id="RU003938"/>
    </source>
</evidence>
<dbReference type="EC" id="2.7.7.41" evidence="6 18"/>
<comment type="caution">
    <text evidence="20">The sequence shown here is derived from an EMBL/GenBank/DDBJ whole genome shotgun (WGS) entry which is preliminary data.</text>
</comment>
<dbReference type="EMBL" id="BANC01000011">
    <property type="protein sequence ID" value="GAN78941.1"/>
    <property type="molecule type" value="Genomic_DNA"/>
</dbReference>
<evidence type="ECO:0000256" key="5">
    <source>
        <dbReference type="ARBA" id="ARBA00010185"/>
    </source>
</evidence>
<dbReference type="PANTHER" id="PTHR46382">
    <property type="entry name" value="PHOSPHATIDATE CYTIDYLYLTRANSFERASE"/>
    <property type="match status" value="1"/>
</dbReference>
<evidence type="ECO:0000256" key="2">
    <source>
        <dbReference type="ARBA" id="ARBA00004651"/>
    </source>
</evidence>
<comment type="similarity">
    <text evidence="5 18">Belongs to the CDS family.</text>
</comment>
<name>A0A0D6PC53_9PROT</name>
<keyword evidence="10 18" id="KW-0808">Transferase</keyword>
<dbReference type="PANTHER" id="PTHR46382:SF1">
    <property type="entry name" value="PHOSPHATIDATE CYTIDYLYLTRANSFERASE"/>
    <property type="match status" value="1"/>
</dbReference>
<dbReference type="STRING" id="1120923.SAMN02746095_01812"/>
<evidence type="ECO:0000256" key="1">
    <source>
        <dbReference type="ARBA" id="ARBA00001698"/>
    </source>
</evidence>
<evidence type="ECO:0000256" key="15">
    <source>
        <dbReference type="ARBA" id="ARBA00023136"/>
    </source>
</evidence>
<evidence type="ECO:0000256" key="3">
    <source>
        <dbReference type="ARBA" id="ARBA00005119"/>
    </source>
</evidence>
<dbReference type="Proteomes" id="UP000032668">
    <property type="component" value="Unassembled WGS sequence"/>
</dbReference>
<evidence type="ECO:0000256" key="8">
    <source>
        <dbReference type="ARBA" id="ARBA00022475"/>
    </source>
</evidence>
<feature type="transmembrane region" description="Helical" evidence="19">
    <location>
        <begin position="174"/>
        <end position="193"/>
    </location>
</feature>
<feature type="transmembrane region" description="Helical" evidence="19">
    <location>
        <begin position="106"/>
        <end position="127"/>
    </location>
</feature>
<evidence type="ECO:0000256" key="17">
    <source>
        <dbReference type="ARBA" id="ARBA00023264"/>
    </source>
</evidence>
<dbReference type="UniPathway" id="UPA00557">
    <property type="reaction ID" value="UER00614"/>
</dbReference>
<evidence type="ECO:0000256" key="11">
    <source>
        <dbReference type="ARBA" id="ARBA00022692"/>
    </source>
</evidence>
<evidence type="ECO:0000313" key="20">
    <source>
        <dbReference type="EMBL" id="GAN78941.1"/>
    </source>
</evidence>
<organism evidence="20 21">
    <name type="scientific">Acidocella aminolytica 101 = DSM 11237</name>
    <dbReference type="NCBI Taxonomy" id="1120923"/>
    <lineage>
        <taxon>Bacteria</taxon>
        <taxon>Pseudomonadati</taxon>
        <taxon>Pseudomonadota</taxon>
        <taxon>Alphaproteobacteria</taxon>
        <taxon>Acetobacterales</taxon>
        <taxon>Acidocellaceae</taxon>
        <taxon>Acidocella</taxon>
    </lineage>
</organism>
<dbReference type="RefSeq" id="WP_241869294.1">
    <property type="nucleotide sequence ID" value="NZ_BANC01000011.1"/>
</dbReference>
<evidence type="ECO:0000256" key="7">
    <source>
        <dbReference type="ARBA" id="ARBA00019373"/>
    </source>
</evidence>
<keyword evidence="17" id="KW-1208">Phospholipid metabolism</keyword>
<keyword evidence="13 19" id="KW-1133">Transmembrane helix</keyword>
<comment type="subcellular location">
    <subcellularLocation>
        <location evidence="2">Cell membrane</location>
        <topology evidence="2">Multi-pass membrane protein</topology>
    </subcellularLocation>
</comment>
<keyword evidence="16" id="KW-0594">Phospholipid biosynthesis</keyword>
<evidence type="ECO:0000256" key="10">
    <source>
        <dbReference type="ARBA" id="ARBA00022679"/>
    </source>
</evidence>
<keyword evidence="8" id="KW-1003">Cell membrane</keyword>
<feature type="transmembrane region" description="Helical" evidence="19">
    <location>
        <begin position="20"/>
        <end position="41"/>
    </location>
</feature>
<dbReference type="Pfam" id="PF01148">
    <property type="entry name" value="CTP_transf_1"/>
    <property type="match status" value="1"/>
</dbReference>
<evidence type="ECO:0000256" key="4">
    <source>
        <dbReference type="ARBA" id="ARBA00005189"/>
    </source>
</evidence>
<comment type="catalytic activity">
    <reaction evidence="1 18">
        <text>a 1,2-diacyl-sn-glycero-3-phosphate + CTP + H(+) = a CDP-1,2-diacyl-sn-glycerol + diphosphate</text>
        <dbReference type="Rhea" id="RHEA:16229"/>
        <dbReference type="ChEBI" id="CHEBI:15378"/>
        <dbReference type="ChEBI" id="CHEBI:33019"/>
        <dbReference type="ChEBI" id="CHEBI:37563"/>
        <dbReference type="ChEBI" id="CHEBI:58332"/>
        <dbReference type="ChEBI" id="CHEBI:58608"/>
        <dbReference type="EC" id="2.7.7.41"/>
    </reaction>
</comment>
<comment type="pathway">
    <text evidence="3 18">Phospholipid metabolism; CDP-diacylglycerol biosynthesis; CDP-diacylglycerol from sn-glycerol 3-phosphate: step 3/3.</text>
</comment>
<gene>
    <name evidence="20" type="ORF">Aam_011_062</name>
</gene>
<reference evidence="20 21" key="1">
    <citation type="submission" date="2012-11" db="EMBL/GenBank/DDBJ databases">
        <title>Whole genome sequence of Acidocella aminolytica 101 = DSM 11237.</title>
        <authorList>
            <person name="Azuma Y."/>
            <person name="Higashiura N."/>
            <person name="Hirakawa H."/>
            <person name="Matsushita K."/>
        </authorList>
    </citation>
    <scope>NUCLEOTIDE SEQUENCE [LARGE SCALE GENOMIC DNA]</scope>
    <source>
        <strain evidence="21">101 / DSM 11237</strain>
    </source>
</reference>
<evidence type="ECO:0000256" key="19">
    <source>
        <dbReference type="SAM" id="Phobius"/>
    </source>
</evidence>
<proteinExistence type="inferred from homology"/>
<evidence type="ECO:0000256" key="9">
    <source>
        <dbReference type="ARBA" id="ARBA00022516"/>
    </source>
</evidence>
<dbReference type="GO" id="GO:0016024">
    <property type="term" value="P:CDP-diacylglycerol biosynthetic process"/>
    <property type="evidence" value="ECO:0007669"/>
    <property type="project" value="UniProtKB-UniPathway"/>
</dbReference>
<accession>A0A0D6PC53</accession>
<protein>
    <recommendedName>
        <fullName evidence="7 18">Phosphatidate cytidylyltransferase</fullName>
        <ecNumber evidence="6 18">2.7.7.41</ecNumber>
    </recommendedName>
</protein>
<evidence type="ECO:0000256" key="14">
    <source>
        <dbReference type="ARBA" id="ARBA00023098"/>
    </source>
</evidence>
<evidence type="ECO:0000256" key="12">
    <source>
        <dbReference type="ARBA" id="ARBA00022695"/>
    </source>
</evidence>
<keyword evidence="21" id="KW-1185">Reference proteome</keyword>
<dbReference type="GO" id="GO:0005886">
    <property type="term" value="C:plasma membrane"/>
    <property type="evidence" value="ECO:0007669"/>
    <property type="project" value="UniProtKB-SubCell"/>
</dbReference>
<feature type="transmembrane region" description="Helical" evidence="19">
    <location>
        <begin position="77"/>
        <end position="100"/>
    </location>
</feature>
<keyword evidence="15 19" id="KW-0472">Membrane</keyword>